<keyword evidence="3" id="KW-1185">Reference proteome</keyword>
<accession>A0A9W4GNJ4</accession>
<evidence type="ECO:0000313" key="3">
    <source>
        <dbReference type="Proteomes" id="UP001152519"/>
    </source>
</evidence>
<feature type="compositionally biased region" description="Gly residues" evidence="1">
    <location>
        <begin position="62"/>
        <end position="72"/>
    </location>
</feature>
<dbReference type="AlphaFoldDB" id="A0A9W4GNJ4"/>
<sequence>MWWEVCLGLLRLVADSAAGDRVPGENSPADRHPGHDGRVRRPLRLALASLTPPAAVTRPLLGAGGTRGGGGRVSVRRRAIRGAADRCAGRSAADRGRKPAGGS</sequence>
<gene>
    <name evidence="2" type="ORF">SCOCK_120061</name>
</gene>
<feature type="region of interest" description="Disordered" evidence="1">
    <location>
        <begin position="17"/>
        <end position="38"/>
    </location>
</feature>
<proteinExistence type="predicted"/>
<organism evidence="2 3">
    <name type="scientific">Actinacidiphila cocklensis</name>
    <dbReference type="NCBI Taxonomy" id="887465"/>
    <lineage>
        <taxon>Bacteria</taxon>
        <taxon>Bacillati</taxon>
        <taxon>Actinomycetota</taxon>
        <taxon>Actinomycetes</taxon>
        <taxon>Kitasatosporales</taxon>
        <taxon>Streptomycetaceae</taxon>
        <taxon>Actinacidiphila</taxon>
    </lineage>
</organism>
<dbReference type="EMBL" id="CAJSLV010000024">
    <property type="protein sequence ID" value="CAG6391425.1"/>
    <property type="molecule type" value="Genomic_DNA"/>
</dbReference>
<feature type="region of interest" description="Disordered" evidence="1">
    <location>
        <begin position="56"/>
        <end position="103"/>
    </location>
</feature>
<name>A0A9W4GNJ4_9ACTN</name>
<dbReference type="Proteomes" id="UP001152519">
    <property type="component" value="Unassembled WGS sequence"/>
</dbReference>
<protein>
    <submittedName>
        <fullName evidence="2">Uncharacterized protein</fullName>
    </submittedName>
</protein>
<comment type="caution">
    <text evidence="2">The sequence shown here is derived from an EMBL/GenBank/DDBJ whole genome shotgun (WGS) entry which is preliminary data.</text>
</comment>
<evidence type="ECO:0000313" key="2">
    <source>
        <dbReference type="EMBL" id="CAG6391425.1"/>
    </source>
</evidence>
<feature type="compositionally biased region" description="Basic and acidic residues" evidence="1">
    <location>
        <begin position="28"/>
        <end position="38"/>
    </location>
</feature>
<evidence type="ECO:0000256" key="1">
    <source>
        <dbReference type="SAM" id="MobiDB-lite"/>
    </source>
</evidence>
<feature type="compositionally biased region" description="Basic and acidic residues" evidence="1">
    <location>
        <begin position="83"/>
        <end position="97"/>
    </location>
</feature>
<reference evidence="2" key="1">
    <citation type="submission" date="2021-05" db="EMBL/GenBank/DDBJ databases">
        <authorList>
            <person name="Arsene-Ploetze F."/>
        </authorList>
    </citation>
    <scope>NUCLEOTIDE SEQUENCE</scope>
    <source>
        <strain evidence="2">DSM 42138</strain>
    </source>
</reference>